<proteinExistence type="predicted"/>
<accession>A0A9W9EQJ0</accession>
<protein>
    <submittedName>
        <fullName evidence="2">Uncharacterized protein</fullName>
    </submittedName>
</protein>
<dbReference type="Proteomes" id="UP001149074">
    <property type="component" value="Unassembled WGS sequence"/>
</dbReference>
<keyword evidence="1" id="KW-0472">Membrane</keyword>
<organism evidence="2 3">
    <name type="scientific">Penicillium argentinense</name>
    <dbReference type="NCBI Taxonomy" id="1131581"/>
    <lineage>
        <taxon>Eukaryota</taxon>
        <taxon>Fungi</taxon>
        <taxon>Dikarya</taxon>
        <taxon>Ascomycota</taxon>
        <taxon>Pezizomycotina</taxon>
        <taxon>Eurotiomycetes</taxon>
        <taxon>Eurotiomycetidae</taxon>
        <taxon>Eurotiales</taxon>
        <taxon>Aspergillaceae</taxon>
        <taxon>Penicillium</taxon>
    </lineage>
</organism>
<dbReference type="EMBL" id="JAPQKI010000010">
    <property type="protein sequence ID" value="KAJ5085959.1"/>
    <property type="molecule type" value="Genomic_DNA"/>
</dbReference>
<dbReference type="RefSeq" id="XP_056470637.1">
    <property type="nucleotide sequence ID" value="XM_056623221.1"/>
</dbReference>
<dbReference type="AlphaFoldDB" id="A0A9W9EQJ0"/>
<evidence type="ECO:0000313" key="2">
    <source>
        <dbReference type="EMBL" id="KAJ5085959.1"/>
    </source>
</evidence>
<name>A0A9W9EQJ0_9EURO</name>
<dbReference type="OrthoDB" id="4486746at2759"/>
<sequence length="292" mass="32878">MGNKISAINGVKSSDFYAPGNAVNEIWIDKHELVSRLPFGDSDLGQASWPLHDWPKIPWHQFIIPLKRDLESVQCPSMASNTTAYFEYEGVNYTITPPLPNIYLFQETANHRILNIFVVTIGIAALEASFFCWYLFLYDIKELYRRIESSRSLPLGLVDPDLLPQNVTKWPWRLVKESSMPWCVISGIVCGLSSIVLATIELNLLPVCLVFFFSQLILVCCSTLIGSIYLARSVSRAAARKESDEVDIATEIATATTFIRCAQRLLESIDISVLVERLSVPEVDSQQTERKA</sequence>
<dbReference type="GeneID" id="81362200"/>
<evidence type="ECO:0000256" key="1">
    <source>
        <dbReference type="SAM" id="Phobius"/>
    </source>
</evidence>
<feature type="transmembrane region" description="Helical" evidence="1">
    <location>
        <begin position="204"/>
        <end position="231"/>
    </location>
</feature>
<keyword evidence="1" id="KW-1133">Transmembrane helix</keyword>
<reference evidence="2" key="2">
    <citation type="journal article" date="2023" name="IMA Fungus">
        <title>Comparative genomic study of the Penicillium genus elucidates a diverse pangenome and 15 lateral gene transfer events.</title>
        <authorList>
            <person name="Petersen C."/>
            <person name="Sorensen T."/>
            <person name="Nielsen M.R."/>
            <person name="Sondergaard T.E."/>
            <person name="Sorensen J.L."/>
            <person name="Fitzpatrick D.A."/>
            <person name="Frisvad J.C."/>
            <person name="Nielsen K.L."/>
        </authorList>
    </citation>
    <scope>NUCLEOTIDE SEQUENCE</scope>
    <source>
        <strain evidence="2">IBT 30761</strain>
    </source>
</reference>
<feature type="transmembrane region" description="Helical" evidence="1">
    <location>
        <begin position="179"/>
        <end position="198"/>
    </location>
</feature>
<comment type="caution">
    <text evidence="2">The sequence shown here is derived from an EMBL/GenBank/DDBJ whole genome shotgun (WGS) entry which is preliminary data.</text>
</comment>
<evidence type="ECO:0000313" key="3">
    <source>
        <dbReference type="Proteomes" id="UP001149074"/>
    </source>
</evidence>
<gene>
    <name evidence="2" type="ORF">N7532_010730</name>
</gene>
<keyword evidence="3" id="KW-1185">Reference proteome</keyword>
<reference evidence="2" key="1">
    <citation type="submission" date="2022-11" db="EMBL/GenBank/DDBJ databases">
        <authorList>
            <person name="Petersen C."/>
        </authorList>
    </citation>
    <scope>NUCLEOTIDE SEQUENCE</scope>
    <source>
        <strain evidence="2">IBT 30761</strain>
    </source>
</reference>
<keyword evidence="1" id="KW-0812">Transmembrane</keyword>
<feature type="transmembrane region" description="Helical" evidence="1">
    <location>
        <begin position="113"/>
        <end position="136"/>
    </location>
</feature>